<sequence>PGPRIHYIRSLPGTPHSLYPLSPDPAFTISALPETPPFTNIRSPRTRITTISASRPRIHYIPSPPRPRTSLYHPLSPDPAFTISALTLPDSRIHYIRSPRTPAFTISALPRTPHSLY</sequence>
<keyword evidence="2" id="KW-1185">Reference proteome</keyword>
<dbReference type="Proteomes" id="UP001162483">
    <property type="component" value="Unassembled WGS sequence"/>
</dbReference>
<accession>A0ABN9BX66</accession>
<evidence type="ECO:0000313" key="1">
    <source>
        <dbReference type="EMBL" id="CAI9552060.1"/>
    </source>
</evidence>
<name>A0ABN9BX66_9NEOB</name>
<protein>
    <submittedName>
        <fullName evidence="1">Uncharacterized protein</fullName>
    </submittedName>
</protein>
<gene>
    <name evidence="1" type="ORF">SPARVUS_LOCUS3828483</name>
</gene>
<comment type="caution">
    <text evidence="1">The sequence shown here is derived from an EMBL/GenBank/DDBJ whole genome shotgun (WGS) entry which is preliminary data.</text>
</comment>
<feature type="non-terminal residue" evidence="1">
    <location>
        <position position="1"/>
    </location>
</feature>
<dbReference type="EMBL" id="CATNWA010006420">
    <property type="protein sequence ID" value="CAI9552060.1"/>
    <property type="molecule type" value="Genomic_DNA"/>
</dbReference>
<reference evidence="1" key="1">
    <citation type="submission" date="2023-05" db="EMBL/GenBank/DDBJ databases">
        <authorList>
            <person name="Stuckert A."/>
        </authorList>
    </citation>
    <scope>NUCLEOTIDE SEQUENCE</scope>
</reference>
<evidence type="ECO:0000313" key="2">
    <source>
        <dbReference type="Proteomes" id="UP001162483"/>
    </source>
</evidence>
<organism evidence="1 2">
    <name type="scientific">Staurois parvus</name>
    <dbReference type="NCBI Taxonomy" id="386267"/>
    <lineage>
        <taxon>Eukaryota</taxon>
        <taxon>Metazoa</taxon>
        <taxon>Chordata</taxon>
        <taxon>Craniata</taxon>
        <taxon>Vertebrata</taxon>
        <taxon>Euteleostomi</taxon>
        <taxon>Amphibia</taxon>
        <taxon>Batrachia</taxon>
        <taxon>Anura</taxon>
        <taxon>Neobatrachia</taxon>
        <taxon>Ranoidea</taxon>
        <taxon>Ranidae</taxon>
        <taxon>Staurois</taxon>
    </lineage>
</organism>
<feature type="non-terminal residue" evidence="1">
    <location>
        <position position="117"/>
    </location>
</feature>
<proteinExistence type="predicted"/>